<proteinExistence type="predicted"/>
<dbReference type="InterPro" id="IPR013568">
    <property type="entry name" value="SEFIR_dom"/>
</dbReference>
<dbReference type="Pfam" id="PF08357">
    <property type="entry name" value="SEFIR"/>
    <property type="match status" value="1"/>
</dbReference>
<evidence type="ECO:0000256" key="5">
    <source>
        <dbReference type="ARBA" id="ARBA00023136"/>
    </source>
</evidence>
<evidence type="ECO:0000256" key="2">
    <source>
        <dbReference type="ARBA" id="ARBA00022692"/>
    </source>
</evidence>
<evidence type="ECO:0000256" key="6">
    <source>
        <dbReference type="ARBA" id="ARBA00023170"/>
    </source>
</evidence>
<evidence type="ECO:0000259" key="8">
    <source>
        <dbReference type="PROSITE" id="PS51534"/>
    </source>
</evidence>
<keyword evidence="7" id="KW-0325">Glycoprotein</keyword>
<comment type="caution">
    <text evidence="9">The sequence shown here is derived from an EMBL/GenBank/DDBJ whole genome shotgun (WGS) entry which is preliminary data.</text>
</comment>
<dbReference type="PANTHER" id="PTHR15583">
    <property type="entry name" value="INTERLEUKIN-17 RECEPTOR"/>
    <property type="match status" value="1"/>
</dbReference>
<keyword evidence="2" id="KW-0812">Transmembrane</keyword>
<keyword evidence="10" id="KW-1185">Reference proteome</keyword>
<protein>
    <submittedName>
        <fullName evidence="9">SEFIR domain-containing protein</fullName>
    </submittedName>
</protein>
<name>A0ABW3M8M1_9PSEU</name>
<gene>
    <name evidence="9" type="ORF">ACFQ1S_16555</name>
</gene>
<evidence type="ECO:0000256" key="4">
    <source>
        <dbReference type="ARBA" id="ARBA00022989"/>
    </source>
</evidence>
<dbReference type="EMBL" id="JBHTIS010000905">
    <property type="protein sequence ID" value="MFD1047042.1"/>
    <property type="molecule type" value="Genomic_DNA"/>
</dbReference>
<dbReference type="Gene3D" id="3.40.50.11530">
    <property type="match status" value="1"/>
</dbReference>
<sequence>MGDERVEPAGSNDRAVPRVFVTYSHDSPEHKELVLRFCTFLRAEAGLDVHLDRWYEDVRRDWSLWAIEQLAVADFVVVIASPGYRRRVDGWAAPDEGRGAQFEGAIIRDNLTRDLPSETRRVLPVVLPGRSVNEIPAFLHGHSTSHYVIPTFTLDGASELLAVIAGVARHPWP</sequence>
<dbReference type="Proteomes" id="UP001597045">
    <property type="component" value="Unassembled WGS sequence"/>
</dbReference>
<dbReference type="SUPFAM" id="SSF52200">
    <property type="entry name" value="Toll/Interleukin receptor TIR domain"/>
    <property type="match status" value="1"/>
</dbReference>
<keyword evidence="5" id="KW-0472">Membrane</keyword>
<dbReference type="InterPro" id="IPR035897">
    <property type="entry name" value="Toll_tir_struct_dom_sf"/>
</dbReference>
<dbReference type="PROSITE" id="PS51534">
    <property type="entry name" value="SEFIR"/>
    <property type="match status" value="1"/>
</dbReference>
<keyword evidence="4" id="KW-1133">Transmembrane helix</keyword>
<organism evidence="9 10">
    <name type="scientific">Kibdelosporangium lantanae</name>
    <dbReference type="NCBI Taxonomy" id="1497396"/>
    <lineage>
        <taxon>Bacteria</taxon>
        <taxon>Bacillati</taxon>
        <taxon>Actinomycetota</taxon>
        <taxon>Actinomycetes</taxon>
        <taxon>Pseudonocardiales</taxon>
        <taxon>Pseudonocardiaceae</taxon>
        <taxon>Kibdelosporangium</taxon>
    </lineage>
</organism>
<feature type="non-terminal residue" evidence="9">
    <location>
        <position position="173"/>
    </location>
</feature>
<reference evidence="10" key="1">
    <citation type="journal article" date="2019" name="Int. J. Syst. Evol. Microbiol.">
        <title>The Global Catalogue of Microorganisms (GCM) 10K type strain sequencing project: providing services to taxonomists for standard genome sequencing and annotation.</title>
        <authorList>
            <consortium name="The Broad Institute Genomics Platform"/>
            <consortium name="The Broad Institute Genome Sequencing Center for Infectious Disease"/>
            <person name="Wu L."/>
            <person name="Ma J."/>
        </authorList>
    </citation>
    <scope>NUCLEOTIDE SEQUENCE [LARGE SCALE GENOMIC DNA]</scope>
    <source>
        <strain evidence="10">JCM 31486</strain>
    </source>
</reference>
<comment type="subcellular location">
    <subcellularLocation>
        <location evidence="1">Membrane</location>
        <topology evidence="1">Single-pass type I membrane protein</topology>
    </subcellularLocation>
</comment>
<evidence type="ECO:0000256" key="3">
    <source>
        <dbReference type="ARBA" id="ARBA00022729"/>
    </source>
</evidence>
<dbReference type="PANTHER" id="PTHR15583:SF7">
    <property type="entry name" value="INTERLEUKIN CYTOKINE RECEPTOR-RELATED PROTEIN 2"/>
    <property type="match status" value="1"/>
</dbReference>
<accession>A0ABW3M8M1</accession>
<evidence type="ECO:0000313" key="9">
    <source>
        <dbReference type="EMBL" id="MFD1047042.1"/>
    </source>
</evidence>
<evidence type="ECO:0000256" key="7">
    <source>
        <dbReference type="ARBA" id="ARBA00023180"/>
    </source>
</evidence>
<evidence type="ECO:0000313" key="10">
    <source>
        <dbReference type="Proteomes" id="UP001597045"/>
    </source>
</evidence>
<keyword evidence="6" id="KW-0675">Receptor</keyword>
<dbReference type="InterPro" id="IPR039465">
    <property type="entry name" value="IL-17_rcpt-like"/>
</dbReference>
<keyword evidence="3" id="KW-0732">Signal</keyword>
<evidence type="ECO:0000256" key="1">
    <source>
        <dbReference type="ARBA" id="ARBA00004479"/>
    </source>
</evidence>
<feature type="domain" description="SEFIR" evidence="8">
    <location>
        <begin position="16"/>
        <end position="158"/>
    </location>
</feature>